<organism evidence="2 3">
    <name type="scientific">Anaerotignum lactatifermentans</name>
    <dbReference type="NCBI Taxonomy" id="160404"/>
    <lineage>
        <taxon>Bacteria</taxon>
        <taxon>Bacillati</taxon>
        <taxon>Bacillota</taxon>
        <taxon>Clostridia</taxon>
        <taxon>Lachnospirales</taxon>
        <taxon>Anaerotignaceae</taxon>
        <taxon>Anaerotignum</taxon>
    </lineage>
</organism>
<reference evidence="2 3" key="1">
    <citation type="journal article" date="2021" name="Sci. Rep.">
        <title>The distribution of antibiotic resistance genes in chicken gut microbiota commensals.</title>
        <authorList>
            <person name="Juricova H."/>
            <person name="Matiasovicova J."/>
            <person name="Kubasova T."/>
            <person name="Cejkova D."/>
            <person name="Rychlik I."/>
        </authorList>
    </citation>
    <scope>NUCLEOTIDE SEQUENCE [LARGE SCALE GENOMIC DNA]</scope>
    <source>
        <strain evidence="2 3">An431b</strain>
    </source>
</reference>
<feature type="transmembrane region" description="Helical" evidence="1">
    <location>
        <begin position="144"/>
        <end position="160"/>
    </location>
</feature>
<comment type="caution">
    <text evidence="2">The sequence shown here is derived from an EMBL/GenBank/DDBJ whole genome shotgun (WGS) entry which is preliminary data.</text>
</comment>
<protein>
    <submittedName>
        <fullName evidence="2">Stage III sporulation protein AB</fullName>
    </submittedName>
</protein>
<name>A0ABS2G6T3_9FIRM</name>
<keyword evidence="1" id="KW-0812">Transmembrane</keyword>
<accession>A0ABS2G6T3</accession>
<gene>
    <name evidence="2" type="ORF">H9X83_01055</name>
</gene>
<sequence length="161" mass="18380">MTTTLSGAFFVLRERYRLADLKELERALGLLENHMAYLSEPLPEVFFSISCKTGGMVGLILQETAEEMARRQQETAEEIWERVWQKYLPKTYFTAVDLEAILHFGQTLGFLDQKQQVGSAKLLLGYLRETQASLQRKLEKNGRLYYGMGMLGGILLVVVLL</sequence>
<keyword evidence="1" id="KW-0472">Membrane</keyword>
<dbReference type="InterPro" id="IPR014198">
    <property type="entry name" value="Spore_III_AB"/>
</dbReference>
<proteinExistence type="predicted"/>
<keyword evidence="3" id="KW-1185">Reference proteome</keyword>
<evidence type="ECO:0000313" key="3">
    <source>
        <dbReference type="Proteomes" id="UP000729290"/>
    </source>
</evidence>
<keyword evidence="1" id="KW-1133">Transmembrane helix</keyword>
<dbReference type="RefSeq" id="WP_243423480.1">
    <property type="nucleotide sequence ID" value="NZ_JACSNT010000001.1"/>
</dbReference>
<evidence type="ECO:0000313" key="2">
    <source>
        <dbReference type="EMBL" id="MBM6876750.1"/>
    </source>
</evidence>
<dbReference type="EMBL" id="JACSNV010000001">
    <property type="protein sequence ID" value="MBM6876750.1"/>
    <property type="molecule type" value="Genomic_DNA"/>
</dbReference>
<dbReference type="Pfam" id="PF09548">
    <property type="entry name" value="Spore_III_AB"/>
    <property type="match status" value="1"/>
</dbReference>
<dbReference type="Proteomes" id="UP000729290">
    <property type="component" value="Unassembled WGS sequence"/>
</dbReference>
<evidence type="ECO:0000256" key="1">
    <source>
        <dbReference type="SAM" id="Phobius"/>
    </source>
</evidence>